<protein>
    <submittedName>
        <fullName evidence="1">Uncharacterized protein</fullName>
    </submittedName>
</protein>
<evidence type="ECO:0000313" key="2">
    <source>
        <dbReference type="Proteomes" id="UP001059663"/>
    </source>
</evidence>
<sequence length="351" mass="38665">MAEACLADGRRSHLSGLAGGEGSHPTRWWPPEGPRNPRGQRWQPGRKSRARQPRRGTGGRPPTFARRRWEDLRVAVVDVSSWSSIQPEQGGLDARKEWLSLVGDAPRDEWWLWKPLKETGSLEGTRPTRINDVAEMVAHHPAEAIDLPSAPCKYAVRDGERGIISRQIAPHLYELSPGSAWGAQGGDGYTVDSILSVPEGLTGPPPCEGMSAAEVFTGYLVLDAWIGNTDRHEEKWAVIEPPDGTAYLAPTFDHGSALGSGMTNDRRERCDRHAWCARGKSRAFKRPLIDIAREAVDLTGAAWWADRVATVHPATWTAILDEHGALSDLTRSFVSDVLTINQERVSEACRP</sequence>
<organism evidence="1 2">
    <name type="scientific">Janibacter limosus</name>
    <dbReference type="NCBI Taxonomy" id="53458"/>
    <lineage>
        <taxon>Bacteria</taxon>
        <taxon>Bacillati</taxon>
        <taxon>Actinomycetota</taxon>
        <taxon>Actinomycetes</taxon>
        <taxon>Micrococcales</taxon>
        <taxon>Intrasporangiaceae</taxon>
        <taxon>Janibacter</taxon>
    </lineage>
</organism>
<gene>
    <name evidence="1" type="ORF">LP422_12590</name>
</gene>
<evidence type="ECO:0000313" key="1">
    <source>
        <dbReference type="EMBL" id="UUZ43699.1"/>
    </source>
</evidence>
<name>A0AC61U122_9MICO</name>
<accession>A0AC61U122</accession>
<reference evidence="1" key="1">
    <citation type="submission" date="2021-11" db="EMBL/GenBank/DDBJ databases">
        <title>Study of the species diversity of bacterial strains isolated from a unique natural object - Shulgan-Tash cave (Bashkiria).</title>
        <authorList>
            <person name="Sazanova A.L."/>
            <person name="Chirak E.R."/>
            <person name="Safronova V.I."/>
        </authorList>
    </citation>
    <scope>NUCLEOTIDE SEQUENCE</scope>
    <source>
        <strain evidence="1">P1</strain>
    </source>
</reference>
<dbReference type="EMBL" id="CP087977">
    <property type="protein sequence ID" value="UUZ43699.1"/>
    <property type="molecule type" value="Genomic_DNA"/>
</dbReference>
<dbReference type="Proteomes" id="UP001059663">
    <property type="component" value="Chromosome"/>
</dbReference>
<proteinExistence type="predicted"/>